<proteinExistence type="predicted"/>
<dbReference type="Pfam" id="PF13561">
    <property type="entry name" value="adh_short_C2"/>
    <property type="match status" value="1"/>
</dbReference>
<accession>A0A6P6XP00</accession>
<dbReference type="PRINTS" id="PR00080">
    <property type="entry name" value="SDRFAMILY"/>
</dbReference>
<dbReference type="RefSeq" id="XP_027195172.1">
    <property type="nucleotide sequence ID" value="XM_027339371.1"/>
</dbReference>
<keyword evidence="1" id="KW-0560">Oxidoreductase</keyword>
<dbReference type="AlphaFoldDB" id="A0A6P6XP00"/>
<dbReference type="FunCoup" id="A0A6P6XP00">
    <property type="interactions" value="29"/>
</dbReference>
<dbReference type="OrthoDB" id="6512284at2759"/>
<dbReference type="PRINTS" id="PR00081">
    <property type="entry name" value="GDHRDH"/>
</dbReference>
<dbReference type="PROSITE" id="PS00061">
    <property type="entry name" value="ADH_SHORT"/>
    <property type="match status" value="1"/>
</dbReference>
<evidence type="ECO:0000313" key="2">
    <source>
        <dbReference type="Proteomes" id="UP000515146"/>
    </source>
</evidence>
<reference evidence="3" key="1">
    <citation type="submission" date="2025-08" db="UniProtKB">
        <authorList>
            <consortium name="RefSeq"/>
        </authorList>
    </citation>
    <scope>IDENTIFICATION</scope>
    <source>
        <strain evidence="3">Airmid</strain>
    </source>
</reference>
<organism evidence="2 3">
    <name type="scientific">Dermatophagoides pteronyssinus</name>
    <name type="common">European house dust mite</name>
    <dbReference type="NCBI Taxonomy" id="6956"/>
    <lineage>
        <taxon>Eukaryota</taxon>
        <taxon>Metazoa</taxon>
        <taxon>Ecdysozoa</taxon>
        <taxon>Arthropoda</taxon>
        <taxon>Chelicerata</taxon>
        <taxon>Arachnida</taxon>
        <taxon>Acari</taxon>
        <taxon>Acariformes</taxon>
        <taxon>Sarcoptiformes</taxon>
        <taxon>Astigmata</taxon>
        <taxon>Psoroptidia</taxon>
        <taxon>Analgoidea</taxon>
        <taxon>Pyroglyphidae</taxon>
        <taxon>Dermatophagoidinae</taxon>
        <taxon>Dermatophagoides</taxon>
    </lineage>
</organism>
<dbReference type="OMA" id="WGENDEF"/>
<dbReference type="FunFam" id="3.40.50.720:FF:000084">
    <property type="entry name" value="Short-chain dehydrogenase reductase"/>
    <property type="match status" value="1"/>
</dbReference>
<sequence>MGNSCLIGCSDTVESVVQDNNNCITTGLNGMTIAATGADKINQTNRRCIRPFTISRITSVQLASDARLYRDQTSRKTPDGLDIEQKHISLNSLKSFIQNELSTDLVIRTKIDHYNIETNKVIQNCYITSFGGLSSKTLKTNHINLLLNATIDLPMVDFPKINEDSQSHKQQLLNTETLRVPISTKEPRTLKLYINDVADKIHENYLKNGNTLIYCYDGSLNSKVVLITGSSSGIGESIAKRMAELGAFVVITGRSKENINRVANECLQLSPKKSKPLEVVADITNDDDAKRLIQSTIDMFGRLDLLINNAGYAQVTSVFDPKSLETFEKVIRLDVRATINLTLMAIPYLEQTKGNIINISSVCSLKPLVGFYGYCMAKAAIDMFTRVIAMELGPKGIRVNSINPGGVQTNFFTAIGFNSEQVMQQEEYLRKSSPLGMMGEPNDIADLVAYVGSNHAKFMTGSCLLIDGGALFSSLALAT</sequence>
<dbReference type="SUPFAM" id="SSF51735">
    <property type="entry name" value="NAD(P)-binding Rossmann-fold domains"/>
    <property type="match status" value="1"/>
</dbReference>
<dbReference type="Proteomes" id="UP000515146">
    <property type="component" value="Unplaced"/>
</dbReference>
<gene>
    <name evidence="3" type="primary">LOC113789790</name>
</gene>
<dbReference type="InterPro" id="IPR029021">
    <property type="entry name" value="Prot-tyrosine_phosphatase-like"/>
</dbReference>
<dbReference type="Gene3D" id="3.40.50.720">
    <property type="entry name" value="NAD(P)-binding Rossmann-like Domain"/>
    <property type="match status" value="1"/>
</dbReference>
<protein>
    <submittedName>
        <fullName evidence="3">Uncharacterized protein LOC113789790</fullName>
    </submittedName>
</protein>
<evidence type="ECO:0000256" key="1">
    <source>
        <dbReference type="ARBA" id="ARBA00023002"/>
    </source>
</evidence>
<dbReference type="Gene3D" id="3.90.190.10">
    <property type="entry name" value="Protein tyrosine phosphatase superfamily"/>
    <property type="match status" value="1"/>
</dbReference>
<dbReference type="PANTHER" id="PTHR43975">
    <property type="entry name" value="ZGC:101858"/>
    <property type="match status" value="1"/>
</dbReference>
<name>A0A6P6XP00_DERPT</name>
<dbReference type="GO" id="GO:0016491">
    <property type="term" value="F:oxidoreductase activity"/>
    <property type="evidence" value="ECO:0007669"/>
    <property type="project" value="UniProtKB-KW"/>
</dbReference>
<dbReference type="InterPro" id="IPR002347">
    <property type="entry name" value="SDR_fam"/>
</dbReference>
<dbReference type="KEGG" id="dpte:113789790"/>
<dbReference type="InterPro" id="IPR036291">
    <property type="entry name" value="NAD(P)-bd_dom_sf"/>
</dbReference>
<dbReference type="InterPro" id="IPR020904">
    <property type="entry name" value="Sc_DH/Rdtase_CS"/>
</dbReference>
<dbReference type="InParanoid" id="A0A6P6XP00"/>
<evidence type="ECO:0000313" key="3">
    <source>
        <dbReference type="RefSeq" id="XP_027195172.1"/>
    </source>
</evidence>
<dbReference type="PANTHER" id="PTHR43975:SF2">
    <property type="entry name" value="EG:BACR7A4.14 PROTEIN-RELATED"/>
    <property type="match status" value="1"/>
</dbReference>
<keyword evidence="2" id="KW-1185">Reference proteome</keyword>
<dbReference type="NCBIfam" id="NF005559">
    <property type="entry name" value="PRK07231.1"/>
    <property type="match status" value="1"/>
</dbReference>